<dbReference type="GO" id="GO:0050321">
    <property type="term" value="F:tau-protein kinase activity"/>
    <property type="evidence" value="ECO:0007669"/>
    <property type="project" value="TreeGrafter"/>
</dbReference>
<keyword evidence="1" id="KW-0547">Nucleotide-binding</keyword>
<evidence type="ECO:0000256" key="1">
    <source>
        <dbReference type="ARBA" id="ARBA00022741"/>
    </source>
</evidence>
<dbReference type="GO" id="GO:0035556">
    <property type="term" value="P:intracellular signal transduction"/>
    <property type="evidence" value="ECO:0007669"/>
    <property type="project" value="TreeGrafter"/>
</dbReference>
<dbReference type="InterPro" id="IPR011009">
    <property type="entry name" value="Kinase-like_dom_sf"/>
</dbReference>
<accession>A0A7R9FYE5</accession>
<dbReference type="PANTHER" id="PTHR24346">
    <property type="entry name" value="MAP/MICROTUBULE AFFINITY-REGULATING KINASE"/>
    <property type="match status" value="1"/>
</dbReference>
<evidence type="ECO:0000256" key="2">
    <source>
        <dbReference type="ARBA" id="ARBA00022840"/>
    </source>
</evidence>
<dbReference type="PANTHER" id="PTHR24346:SF42">
    <property type="entry name" value="SERINE_THREONINE-PROTEIN KINASE SIK3"/>
    <property type="match status" value="1"/>
</dbReference>
<dbReference type="EMBL" id="OC001104">
    <property type="protein sequence ID" value="CAD7259118.1"/>
    <property type="molecule type" value="Genomic_DNA"/>
</dbReference>
<dbReference type="GO" id="GO:0000226">
    <property type="term" value="P:microtubule cytoskeleton organization"/>
    <property type="evidence" value="ECO:0007669"/>
    <property type="project" value="TreeGrafter"/>
</dbReference>
<dbReference type="GO" id="GO:0005524">
    <property type="term" value="F:ATP binding"/>
    <property type="evidence" value="ECO:0007669"/>
    <property type="project" value="UniProtKB-KW"/>
</dbReference>
<reference evidence="4" key="1">
    <citation type="submission" date="2020-11" db="EMBL/GenBank/DDBJ databases">
        <authorList>
            <person name="Tran Van P."/>
        </authorList>
    </citation>
    <scope>NUCLEOTIDE SEQUENCE</scope>
</reference>
<evidence type="ECO:0000313" key="4">
    <source>
        <dbReference type="EMBL" id="CAD7259118.1"/>
    </source>
</evidence>
<dbReference type="Pfam" id="PF00069">
    <property type="entry name" value="Pkinase"/>
    <property type="match status" value="1"/>
</dbReference>
<feature type="domain" description="Protein kinase" evidence="3">
    <location>
        <begin position="1"/>
        <end position="74"/>
    </location>
</feature>
<dbReference type="GO" id="GO:0005737">
    <property type="term" value="C:cytoplasm"/>
    <property type="evidence" value="ECO:0007669"/>
    <property type="project" value="TreeGrafter"/>
</dbReference>
<organism evidence="4">
    <name type="scientific">Timema shepardi</name>
    <name type="common">Walking stick</name>
    <dbReference type="NCBI Taxonomy" id="629360"/>
    <lineage>
        <taxon>Eukaryota</taxon>
        <taxon>Metazoa</taxon>
        <taxon>Ecdysozoa</taxon>
        <taxon>Arthropoda</taxon>
        <taxon>Hexapoda</taxon>
        <taxon>Insecta</taxon>
        <taxon>Pterygota</taxon>
        <taxon>Neoptera</taxon>
        <taxon>Polyneoptera</taxon>
        <taxon>Phasmatodea</taxon>
        <taxon>Timematodea</taxon>
        <taxon>Timematoidea</taxon>
        <taxon>Timematidae</taxon>
        <taxon>Timema</taxon>
    </lineage>
</organism>
<dbReference type="PROSITE" id="PS50011">
    <property type="entry name" value="PROTEIN_KINASE_DOM"/>
    <property type="match status" value="1"/>
</dbReference>
<keyword evidence="2" id="KW-0067">ATP-binding</keyword>
<evidence type="ECO:0000259" key="3">
    <source>
        <dbReference type="PROSITE" id="PS50011"/>
    </source>
</evidence>
<name>A0A7R9FYE5_TIMSH</name>
<dbReference type="SUPFAM" id="SSF56112">
    <property type="entry name" value="Protein kinase-like (PK-like)"/>
    <property type="match status" value="1"/>
</dbReference>
<protein>
    <recommendedName>
        <fullName evidence="3">Protein kinase domain-containing protein</fullName>
    </recommendedName>
</protein>
<dbReference type="AlphaFoldDB" id="A0A7R9FYE5"/>
<dbReference type="Gene3D" id="3.30.200.20">
    <property type="entry name" value="Phosphorylase Kinase, domain 1"/>
    <property type="match status" value="1"/>
</dbReference>
<proteinExistence type="predicted"/>
<dbReference type="InterPro" id="IPR000719">
    <property type="entry name" value="Prot_kinase_dom"/>
</dbReference>
<sequence>MPVAIKIIDKTKLDEDNLKKIFREIQIMTKLQHPHIIRLYQGWVVEYGWLGRRESQLSSTESKITQVRQVVYRI</sequence>
<gene>
    <name evidence="4" type="ORF">TSIB3V08_LOCUS3330</name>
</gene>